<sequence length="355" mass="40184">MRAEIGLPDVFHCGRQRRTSQCSFLPMSCLFLQSAGEMLQNCAQSNCRIIPKKLRDMKREEICRLLADKVNKLKNKENSLSELLPDVRLLYGETPFARTPVMYEPGIIILFSGHKIGYINERVFRYDANEYLLLTVPLPFECETYATSEVPLAGLRLNVDILQLQELLMDIGEDEHFQPSMAASGINSATLSEEILCAAERLLDVMERPLDARILGKQIIREILYYVLTGPCGGALLALVSRQTHFSLISRVLKRIENKYTENLSVEQLAAEANMSVSAFHHNFKSVTSTSPLQYLKNYRLHKARMMIIHDGMKASAAAMRVGYESASQFSREFKRYFGVTPGEDAARMRAMQGN</sequence>
<dbReference type="PROSITE" id="PS01124">
    <property type="entry name" value="HTH_ARAC_FAMILY_2"/>
    <property type="match status" value="1"/>
</dbReference>
<accession>A0A0H2Z2M4</accession>
<dbReference type="PANTHER" id="PTHR43436:SF2">
    <property type="entry name" value="ARAC_XYLS FAMILY TRANSCRIPTIONAL REGULATOR"/>
    <property type="match status" value="1"/>
</dbReference>
<dbReference type="SUPFAM" id="SSF46689">
    <property type="entry name" value="Homeodomain-like"/>
    <property type="match status" value="2"/>
</dbReference>
<organism evidence="4 5">
    <name type="scientific">Escherichia coli O1:K1 / APEC</name>
    <dbReference type="NCBI Taxonomy" id="405955"/>
    <lineage>
        <taxon>Bacteria</taxon>
        <taxon>Pseudomonadati</taxon>
        <taxon>Pseudomonadota</taxon>
        <taxon>Gammaproteobacteria</taxon>
        <taxon>Enterobacterales</taxon>
        <taxon>Enterobacteriaceae</taxon>
        <taxon>Escherichia</taxon>
    </lineage>
</organism>
<dbReference type="Gene3D" id="1.10.10.60">
    <property type="entry name" value="Homeodomain-like"/>
    <property type="match status" value="2"/>
</dbReference>
<evidence type="ECO:0000259" key="3">
    <source>
        <dbReference type="PROSITE" id="PS01124"/>
    </source>
</evidence>
<dbReference type="GO" id="GO:0043565">
    <property type="term" value="F:sequence-specific DNA binding"/>
    <property type="evidence" value="ECO:0007669"/>
    <property type="project" value="InterPro"/>
</dbReference>
<keyword evidence="5" id="KW-1185">Reference proteome</keyword>
<gene>
    <name evidence="4" type="primary">yqhC</name>
    <name evidence="4" type="ORF">APECO1_3415</name>
</gene>
<reference evidence="4 5" key="1">
    <citation type="journal article" date="2007" name="J. Bacteriol.">
        <title>The genome sequence of avian pathogenic Escherichia coli strain O1:K1:H7 shares strong similarities with human extraintestinal pathogenic E. coli genomes.</title>
        <authorList>
            <person name="Johnson T.J."/>
            <person name="Kariyawasam S."/>
            <person name="Wannemuehler Y."/>
            <person name="Mangiamele P."/>
            <person name="Johnson S.J."/>
            <person name="Doetkott C."/>
            <person name="Skyberg J.A."/>
            <person name="Lynne A.M."/>
            <person name="Johnson J.R."/>
            <person name="Nolan L.K."/>
        </authorList>
    </citation>
    <scope>NUCLEOTIDE SEQUENCE [LARGE SCALE GENOMIC DNA]</scope>
    <source>
        <strain evidence="4">APEC O1</strain>
    </source>
</reference>
<dbReference type="KEGG" id="ecv:APECO1_3415"/>
<feature type="domain" description="HTH araC/xylS-type" evidence="3">
    <location>
        <begin position="250"/>
        <end position="348"/>
    </location>
</feature>
<dbReference type="InterPro" id="IPR009594">
    <property type="entry name" value="Tscrpt_reg_HTH_AraC_N"/>
</dbReference>
<evidence type="ECO:0000313" key="5">
    <source>
        <dbReference type="Proteomes" id="UP000008216"/>
    </source>
</evidence>
<dbReference type="PANTHER" id="PTHR43436">
    <property type="entry name" value="ARAC-FAMILY TRANSCRIPTIONAL REGULATOR"/>
    <property type="match status" value="1"/>
</dbReference>
<dbReference type="Proteomes" id="UP000008216">
    <property type="component" value="Chromosome"/>
</dbReference>
<proteinExistence type="predicted"/>
<dbReference type="Pfam" id="PF12833">
    <property type="entry name" value="HTH_18"/>
    <property type="match status" value="1"/>
</dbReference>
<name>A0A0H2Z2M4_ECOK1</name>
<dbReference type="HOGENOM" id="CLU_000445_100_2_6"/>
<keyword evidence="4" id="KW-0238">DNA-binding</keyword>
<keyword evidence="1" id="KW-0805">Transcription regulation</keyword>
<dbReference type="Pfam" id="PF06719">
    <property type="entry name" value="AraC_N"/>
    <property type="match status" value="1"/>
</dbReference>
<dbReference type="GO" id="GO:0003700">
    <property type="term" value="F:DNA-binding transcription factor activity"/>
    <property type="evidence" value="ECO:0007669"/>
    <property type="project" value="InterPro"/>
</dbReference>
<keyword evidence="2" id="KW-0804">Transcription</keyword>
<dbReference type="EMBL" id="CP000468">
    <property type="protein sequence ID" value="ABJ02511.1"/>
    <property type="molecule type" value="Genomic_DNA"/>
</dbReference>
<evidence type="ECO:0000256" key="1">
    <source>
        <dbReference type="ARBA" id="ARBA00023015"/>
    </source>
</evidence>
<evidence type="ECO:0000256" key="2">
    <source>
        <dbReference type="ARBA" id="ARBA00023163"/>
    </source>
</evidence>
<dbReference type="AlphaFoldDB" id="A0A0H2Z2M4"/>
<evidence type="ECO:0000313" key="4">
    <source>
        <dbReference type="EMBL" id="ABJ02511.1"/>
    </source>
</evidence>
<dbReference type="SMART" id="SM00342">
    <property type="entry name" value="HTH_ARAC"/>
    <property type="match status" value="1"/>
</dbReference>
<dbReference type="InterPro" id="IPR009057">
    <property type="entry name" value="Homeodomain-like_sf"/>
</dbReference>
<protein>
    <submittedName>
        <fullName evidence="4">DNA-binding transcriptional regulator</fullName>
    </submittedName>
</protein>
<dbReference type="FunFam" id="1.10.10.60:FF:000429">
    <property type="entry name" value="AraC family transcriptional regulator"/>
    <property type="match status" value="1"/>
</dbReference>
<dbReference type="InterPro" id="IPR018060">
    <property type="entry name" value="HTH_AraC"/>
</dbReference>